<dbReference type="GeneID" id="117654104"/>
<dbReference type="InterPro" id="IPR052586">
    <property type="entry name" value="ASCC2"/>
</dbReference>
<dbReference type="InterPro" id="IPR041800">
    <property type="entry name" value="ASCC2_CUE"/>
</dbReference>
<dbReference type="GO" id="GO:0043130">
    <property type="term" value="F:ubiquitin binding"/>
    <property type="evidence" value="ECO:0007669"/>
    <property type="project" value="InterPro"/>
</dbReference>
<proteinExistence type="predicted"/>
<protein>
    <submittedName>
        <fullName evidence="4">Activating signal cointegrator 1 complex subunit 2 isoform X1</fullName>
    </submittedName>
</protein>
<keyword evidence="3" id="KW-1185">Reference proteome</keyword>
<dbReference type="Gene3D" id="1.10.8.10">
    <property type="entry name" value="DNA helicase RuvA subunit, C-terminal domain"/>
    <property type="match status" value="1"/>
</dbReference>
<dbReference type="PANTHER" id="PTHR21494">
    <property type="entry name" value="ACTIVATING SIGNAL COINTEGRATOR 1 COMPLEX SUBUNIT 2 ASC-1 COMPLEX SUBUNIT P100"/>
    <property type="match status" value="1"/>
</dbReference>
<dbReference type="KEGG" id="tpal:117654104"/>
<feature type="domain" description="CUE" evidence="2">
    <location>
        <begin position="478"/>
        <end position="521"/>
    </location>
</feature>
<dbReference type="InterPro" id="IPR009060">
    <property type="entry name" value="UBA-like_sf"/>
</dbReference>
<organism evidence="4">
    <name type="scientific">Thrips palmi</name>
    <name type="common">Melon thrips</name>
    <dbReference type="NCBI Taxonomy" id="161013"/>
    <lineage>
        <taxon>Eukaryota</taxon>
        <taxon>Metazoa</taxon>
        <taxon>Ecdysozoa</taxon>
        <taxon>Arthropoda</taxon>
        <taxon>Hexapoda</taxon>
        <taxon>Insecta</taxon>
        <taxon>Pterygota</taxon>
        <taxon>Neoptera</taxon>
        <taxon>Paraneoptera</taxon>
        <taxon>Thysanoptera</taxon>
        <taxon>Terebrantia</taxon>
        <taxon>Thripoidea</taxon>
        <taxon>Thripidae</taxon>
        <taxon>Thrips</taxon>
    </lineage>
</organism>
<dbReference type="Pfam" id="PF02845">
    <property type="entry name" value="CUE"/>
    <property type="match status" value="1"/>
</dbReference>
<dbReference type="RefSeq" id="XP_034256177.1">
    <property type="nucleotide sequence ID" value="XM_034400286.1"/>
</dbReference>
<evidence type="ECO:0000256" key="1">
    <source>
        <dbReference type="SAM" id="MobiDB-lite"/>
    </source>
</evidence>
<dbReference type="InParanoid" id="A0A6P9AD65"/>
<feature type="compositionally biased region" description="Acidic residues" evidence="1">
    <location>
        <begin position="650"/>
        <end position="663"/>
    </location>
</feature>
<gene>
    <name evidence="4" type="primary">LOC117654104</name>
</gene>
<dbReference type="CDD" id="cd14364">
    <property type="entry name" value="CUE_ASCC2"/>
    <property type="match status" value="1"/>
</dbReference>
<dbReference type="PROSITE" id="PS51140">
    <property type="entry name" value="CUE"/>
    <property type="match status" value="1"/>
</dbReference>
<dbReference type="GO" id="GO:0006355">
    <property type="term" value="P:regulation of DNA-templated transcription"/>
    <property type="evidence" value="ECO:0007669"/>
    <property type="project" value="TreeGrafter"/>
</dbReference>
<evidence type="ECO:0000313" key="3">
    <source>
        <dbReference type="Proteomes" id="UP000515158"/>
    </source>
</evidence>
<dbReference type="OrthoDB" id="5577209at2759"/>
<dbReference type="FunCoup" id="A0A6P9AD65">
    <property type="interactions" value="292"/>
</dbReference>
<accession>A0A6P9AD65</accession>
<dbReference type="SUPFAM" id="SSF46934">
    <property type="entry name" value="UBA-like"/>
    <property type="match status" value="1"/>
</dbReference>
<evidence type="ECO:0000313" key="4">
    <source>
        <dbReference type="RefSeq" id="XP_034256177.1"/>
    </source>
</evidence>
<name>A0A6P9AD65_THRPL</name>
<feature type="compositionally biased region" description="Basic residues" evidence="1">
    <location>
        <begin position="745"/>
        <end position="759"/>
    </location>
</feature>
<evidence type="ECO:0000259" key="2">
    <source>
        <dbReference type="PROSITE" id="PS51140"/>
    </source>
</evidence>
<dbReference type="SMART" id="SM00546">
    <property type="entry name" value="CUE"/>
    <property type="match status" value="1"/>
</dbReference>
<feature type="region of interest" description="Disordered" evidence="1">
    <location>
        <begin position="648"/>
        <end position="765"/>
    </location>
</feature>
<dbReference type="Proteomes" id="UP000515158">
    <property type="component" value="Unplaced"/>
</dbReference>
<feature type="compositionally biased region" description="Gly residues" evidence="1">
    <location>
        <begin position="696"/>
        <end position="706"/>
    </location>
</feature>
<reference evidence="4" key="1">
    <citation type="submission" date="2025-08" db="UniProtKB">
        <authorList>
            <consortium name="RefSeq"/>
        </authorList>
    </citation>
    <scope>IDENTIFICATION</scope>
    <source>
        <tissue evidence="4">Total insect</tissue>
    </source>
</reference>
<dbReference type="AlphaFoldDB" id="A0A6P9AD65"/>
<dbReference type="InterPro" id="IPR003892">
    <property type="entry name" value="CUE"/>
</dbReference>
<dbReference type="PANTHER" id="PTHR21494:SF0">
    <property type="entry name" value="ACTIVATING SIGNAL COINTEGRATOR 1 COMPLEX SUBUNIT 2"/>
    <property type="match status" value="1"/>
</dbReference>
<sequence length="765" mass="87348">MKGMTTKTTNFFVPCIRFIWSGPYLFKTMNGIVQDEPAVNKWWCANRTRVLYAPVPKLSEDSLSAREEEETWLKRNLRFQTEITWLLSLEHHRFWSQILFSAHSMDGLISFLQEALPYYVLPEFLVAPRLEEAYHRTAELVFQAFMRLGVFDSKFLSYFPVQKQAELVYEHHVFTLPIILDLCHLFGRENRQAISSLVEILFRNQPRYLTDIPQIVTFLEEAFKILTHSFCGAASILSVYGEPAPLAFGNDQTRLEDMSSEQCRDKLLYLLDTVATGAAFLDLCSPASHDFRRRHFHSRLAMFYNEAIPRVEKKIESIGCSEDQISQYVDLKHKLSLAKMEILRLFKSISLSYVQSLLENRDDMSEEELKKSVDDYMTMLTDCLSEQTFVRDYNAVYGIDNDLDTIAQISPDLDTIKYNYLMESVLSSYSLPKKKDLNATCFKPKSSSQAKTNQLLVEDGPSTSSSSSATGNCPSGVELDSLISEVKDILPDLGDGFVQRCLQHFNYQSHAVINAVLEDSLPQELSNLDRSASHITGLLNEKDPSTVKRYNVFDNDEFDIMTRDHIDTSRVHKGKRKNLPKNAFDLLNDKTEVKALRDLYHRFGTVDTTGSMYDDEYDDTYDDDLAIEEAGEIEQRRNFVVPRVLRSNEEVESEEVSGNEENDTEKIPPPKNAFCEDPAAVRARRERQWADRMQQRGGGRSKGKSGGSSSSGEKKFDVVGKPKGQGQDKQVTQNRDHKNTNKSARANHNRRSGASHKRNQGMIPS</sequence>